<gene>
    <name evidence="1" type="ORF">BN13_1580002</name>
</gene>
<evidence type="ECO:0000313" key="1">
    <source>
        <dbReference type="EMBL" id="CCI52313.1"/>
    </source>
</evidence>
<dbReference type="Proteomes" id="UP000035720">
    <property type="component" value="Unassembled WGS sequence"/>
</dbReference>
<evidence type="ECO:0000313" key="2">
    <source>
        <dbReference type="Proteomes" id="UP000035720"/>
    </source>
</evidence>
<reference evidence="1 2" key="1">
    <citation type="journal article" date="2013" name="ISME J.">
        <title>A metabolic model for members of the genus Tetrasphaera involved in enhanced biological phosphorus removal.</title>
        <authorList>
            <person name="Kristiansen R."/>
            <person name="Nguyen H.T.T."/>
            <person name="Saunders A.M."/>
            <person name="Nielsen J.L."/>
            <person name="Wimmer R."/>
            <person name="Le V.Q."/>
            <person name="McIlroy S.J."/>
            <person name="Petrovski S."/>
            <person name="Seviour R.J."/>
            <person name="Calteau A."/>
            <person name="Nielsen K.L."/>
            <person name="Nielsen P.H."/>
        </authorList>
    </citation>
    <scope>NUCLEOTIDE SEQUENCE [LARGE SCALE GENOMIC DNA]</scope>
    <source>
        <strain evidence="1 2">Ben 74</strain>
    </source>
</reference>
<keyword evidence="2" id="KW-1185">Reference proteome</keyword>
<dbReference type="EMBL" id="CAJC01000066">
    <property type="protein sequence ID" value="CCI52313.1"/>
    <property type="molecule type" value="Genomic_DNA"/>
</dbReference>
<dbReference type="AlphaFoldDB" id="A0A077MC78"/>
<accession>A0A077MC78</accession>
<comment type="caution">
    <text evidence="1">The sequence shown here is derived from an EMBL/GenBank/DDBJ whole genome shotgun (WGS) entry which is preliminary data.</text>
</comment>
<protein>
    <submittedName>
        <fullName evidence="1">Uncharacterized protein</fullName>
    </submittedName>
</protein>
<name>A0A077MC78_9MICO</name>
<dbReference type="STRING" id="1193518.BN13_1580002"/>
<sequence>MSLLEGPALVLGAGAGALAGYVTGASGRPVALLVSALGPGAVGVLDDLTGATGIKGLRGHLGALRSGRVTTGAVKIIGLAACGLIAADSVRDRTVSGPRRAADALLGGAVIAGSANLVNLLDLRPGRALKAVVLASAVLGARANRSLPAAVAGGTALGLLPDDLAGRTMLGDGGANPAGALVGTALVAQTGRRGRVATLAVLVAATLASEKVSFTRVIADTPILREIDAWGRE</sequence>
<proteinExistence type="predicted"/>
<organism evidence="1 2">
    <name type="scientific">Nostocoides jenkinsii Ben 74</name>
    <dbReference type="NCBI Taxonomy" id="1193518"/>
    <lineage>
        <taxon>Bacteria</taxon>
        <taxon>Bacillati</taxon>
        <taxon>Actinomycetota</taxon>
        <taxon>Actinomycetes</taxon>
        <taxon>Micrococcales</taxon>
        <taxon>Intrasporangiaceae</taxon>
        <taxon>Nostocoides</taxon>
    </lineage>
</organism>